<proteinExistence type="predicted"/>
<reference evidence="1" key="1">
    <citation type="submission" date="2023-07" db="EMBL/GenBank/DDBJ databases">
        <title>draft genome sequence of fig (Ficus carica).</title>
        <authorList>
            <person name="Takahashi T."/>
            <person name="Nishimura K."/>
        </authorList>
    </citation>
    <scope>NUCLEOTIDE SEQUENCE</scope>
</reference>
<dbReference type="Proteomes" id="UP001187192">
    <property type="component" value="Unassembled WGS sequence"/>
</dbReference>
<evidence type="ECO:0000313" key="2">
    <source>
        <dbReference type="Proteomes" id="UP001187192"/>
    </source>
</evidence>
<dbReference type="AlphaFoldDB" id="A0AA88EG59"/>
<evidence type="ECO:0000313" key="1">
    <source>
        <dbReference type="EMBL" id="GMN72550.1"/>
    </source>
</evidence>
<organism evidence="1 2">
    <name type="scientific">Ficus carica</name>
    <name type="common">Common fig</name>
    <dbReference type="NCBI Taxonomy" id="3494"/>
    <lineage>
        <taxon>Eukaryota</taxon>
        <taxon>Viridiplantae</taxon>
        <taxon>Streptophyta</taxon>
        <taxon>Embryophyta</taxon>
        <taxon>Tracheophyta</taxon>
        <taxon>Spermatophyta</taxon>
        <taxon>Magnoliopsida</taxon>
        <taxon>eudicotyledons</taxon>
        <taxon>Gunneridae</taxon>
        <taxon>Pentapetalae</taxon>
        <taxon>rosids</taxon>
        <taxon>fabids</taxon>
        <taxon>Rosales</taxon>
        <taxon>Moraceae</taxon>
        <taxon>Ficeae</taxon>
        <taxon>Ficus</taxon>
    </lineage>
</organism>
<comment type="caution">
    <text evidence="1">The sequence shown here is derived from an EMBL/GenBank/DDBJ whole genome shotgun (WGS) entry which is preliminary data.</text>
</comment>
<keyword evidence="2" id="KW-1185">Reference proteome</keyword>
<name>A0AA88EG59_FICCA</name>
<gene>
    <name evidence="1" type="ORF">TIFTF001_052871</name>
</gene>
<feature type="non-terminal residue" evidence="1">
    <location>
        <position position="1"/>
    </location>
</feature>
<sequence>MSDFRVSSLIMDIGWNQVLIEEMFWPVDKESILSIPLSARRREDCLIWHFDSRGVYYVKSGHKVEMEERAVACGTGHNSEEIWMQSAIGGILKRFKGGLVSAGRFDEPKEVVVRARRLLGDFLVCGLDEIAKPKQVVSKHKWKKHRCVKLNVDVAIDDALGFIGIGVVARDDRGV</sequence>
<accession>A0AA88EG59</accession>
<protein>
    <submittedName>
        <fullName evidence="1">Uncharacterized protein</fullName>
    </submittedName>
</protein>
<dbReference type="EMBL" id="BTGU01011689">
    <property type="protein sequence ID" value="GMN72550.1"/>
    <property type="molecule type" value="Genomic_DNA"/>
</dbReference>